<keyword evidence="1" id="KW-0472">Membrane</keyword>
<dbReference type="EMBL" id="JH604660">
    <property type="protein sequence ID" value="EHY64275.1"/>
    <property type="molecule type" value="Genomic_DNA"/>
</dbReference>
<evidence type="ECO:0000256" key="1">
    <source>
        <dbReference type="SAM" id="Phobius"/>
    </source>
</evidence>
<feature type="transmembrane region" description="Helical" evidence="1">
    <location>
        <begin position="136"/>
        <end position="154"/>
    </location>
</feature>
<feature type="transmembrane region" description="Helical" evidence="1">
    <location>
        <begin position="61"/>
        <end position="82"/>
    </location>
</feature>
<protein>
    <submittedName>
        <fullName evidence="2">Uncharacterized protein</fullName>
    </submittedName>
</protein>
<dbReference type="HOGENOM" id="CLU_109026_0_0_1"/>
<sequence length="195" mass="22291">MCPCSLYIRILTCSCTPGSGHPDTLPILLFSRVCTENTLLFLFLLFLCILLLQYIPGHTRVSYTLSCTLLYCHLALLFACLLSRILVLSHPISLGTLCTLLVFSLYAHFQPFLSLSVSGPSDTFIFLCFPYTHREYFNILLFLIFLYTQLYTLIECIHTCLSYKLALTLSYTSLYCYLTLFIHLFTPPSTRTNIT</sequence>
<proteinExistence type="predicted"/>
<keyword evidence="1" id="KW-1133">Transmembrane helix</keyword>
<accession>H8ZGF9</accession>
<gene>
    <name evidence="2" type="ORF">NERG_02680</name>
</gene>
<evidence type="ECO:0000313" key="2">
    <source>
        <dbReference type="EMBL" id="EHY64275.1"/>
    </source>
</evidence>
<dbReference type="Proteomes" id="UP000005622">
    <property type="component" value="Unassembled WGS sequence"/>
</dbReference>
<feature type="transmembrane region" description="Helical" evidence="1">
    <location>
        <begin position="166"/>
        <end position="185"/>
    </location>
</feature>
<organism evidence="2">
    <name type="scientific">Nematocida ausubeli (strain ATCC PRA-371 / ERTm2)</name>
    <name type="common">Nematode killer fungus</name>
    <dbReference type="NCBI Taxonomy" id="1913371"/>
    <lineage>
        <taxon>Eukaryota</taxon>
        <taxon>Fungi</taxon>
        <taxon>Fungi incertae sedis</taxon>
        <taxon>Microsporidia</taxon>
        <taxon>Nematocida</taxon>
    </lineage>
</organism>
<name>H8ZGF9_NEMA1</name>
<dbReference type="AlphaFoldDB" id="H8ZGF9"/>
<feature type="transmembrane region" description="Helical" evidence="1">
    <location>
        <begin position="38"/>
        <end position="55"/>
    </location>
</feature>
<reference evidence="2" key="1">
    <citation type="submission" date="2011-03" db="EMBL/GenBank/DDBJ databases">
        <title>The Genome Sequence of Nematocida sp1 strain ERTm2.</title>
        <authorList>
            <consortium name="The Broad Institute Genome Sequencing Platform"/>
            <consortium name="The Broad Institute Genome Sequencing Center for Infectious Disease"/>
            <person name="Cuomo C."/>
            <person name="Troemel E."/>
            <person name="Young S.K."/>
            <person name="Zeng Q."/>
            <person name="Gargeya S."/>
            <person name="Fitzgerald M."/>
            <person name="Haas B."/>
            <person name="Abouelleil A."/>
            <person name="Alvarado L."/>
            <person name="Arachchi H.M."/>
            <person name="Berlin A."/>
            <person name="Brown A."/>
            <person name="Chapman S.B."/>
            <person name="Chen Z."/>
            <person name="Dunbar C."/>
            <person name="Freedman E."/>
            <person name="Gearin G."/>
            <person name="Gellesch M."/>
            <person name="Goldberg J."/>
            <person name="Griggs A."/>
            <person name="Gujja S."/>
            <person name="Heilman E.R."/>
            <person name="Heiman D."/>
            <person name="Howarth C."/>
            <person name="Larson L."/>
            <person name="Lui A."/>
            <person name="MacDonald P.J.P."/>
            <person name="Mehta T."/>
            <person name="Montmayeur A."/>
            <person name="Murphy C."/>
            <person name="Neiman D."/>
            <person name="Pearson M."/>
            <person name="Priest M."/>
            <person name="Roberts A."/>
            <person name="Saif S."/>
            <person name="Shea T."/>
            <person name="Shenoy N."/>
            <person name="Sisk P."/>
            <person name="Stolte C."/>
            <person name="Sykes S."/>
            <person name="White J."/>
            <person name="Yandava C."/>
            <person name="Wortman J."/>
            <person name="Nusbaum C."/>
            <person name="Birren B."/>
        </authorList>
    </citation>
    <scope>NUCLEOTIDE SEQUENCE</scope>
    <source>
        <strain evidence="2">ERTm2</strain>
    </source>
</reference>
<keyword evidence="1" id="KW-0812">Transmembrane</keyword>
<feature type="transmembrane region" description="Helical" evidence="1">
    <location>
        <begin position="94"/>
        <end position="116"/>
    </location>
</feature>